<feature type="compositionally biased region" description="Basic and acidic residues" evidence="1">
    <location>
        <begin position="203"/>
        <end position="214"/>
    </location>
</feature>
<reference evidence="2" key="2">
    <citation type="submission" date="2023-06" db="EMBL/GenBank/DDBJ databases">
        <authorList>
            <consortium name="Lawrence Berkeley National Laboratory"/>
            <person name="Mondo S.J."/>
            <person name="Hensen N."/>
            <person name="Bonometti L."/>
            <person name="Westerberg I."/>
            <person name="Brannstrom I.O."/>
            <person name="Guillou S."/>
            <person name="Cros-Aarteil S."/>
            <person name="Calhoun S."/>
            <person name="Haridas S."/>
            <person name="Kuo A."/>
            <person name="Pangilinan J."/>
            <person name="Riley R."/>
            <person name="Labutti K."/>
            <person name="Andreopoulos B."/>
            <person name="Lipzen A."/>
            <person name="Chen C."/>
            <person name="Yanf M."/>
            <person name="Daum C."/>
            <person name="Ng V."/>
            <person name="Clum A."/>
            <person name="Steindorff A."/>
            <person name="Ohm R."/>
            <person name="Martin F."/>
            <person name="Silar P."/>
            <person name="Natvig D."/>
            <person name="Lalanne C."/>
            <person name="Gautier V."/>
            <person name="Ament-Velasquez S.L."/>
            <person name="Kruys A."/>
            <person name="Hutchinson M.I."/>
            <person name="Powell A.J."/>
            <person name="Barry K."/>
            <person name="Miller A.N."/>
            <person name="Grigoriev I.V."/>
            <person name="Debuchy R."/>
            <person name="Gladieux P."/>
            <person name="Thoren M.H."/>
            <person name="Johannesson H."/>
        </authorList>
    </citation>
    <scope>NUCLEOTIDE SEQUENCE</scope>
    <source>
        <strain evidence="2">CBS 626.80</strain>
    </source>
</reference>
<feature type="compositionally biased region" description="Polar residues" evidence="1">
    <location>
        <begin position="145"/>
        <end position="157"/>
    </location>
</feature>
<dbReference type="AlphaFoldDB" id="A0AAN6NPI0"/>
<feature type="compositionally biased region" description="Polar residues" evidence="1">
    <location>
        <begin position="33"/>
        <end position="45"/>
    </location>
</feature>
<dbReference type="Proteomes" id="UP001303222">
    <property type="component" value="Unassembled WGS sequence"/>
</dbReference>
<name>A0AAN6NPI0_9PEZI</name>
<dbReference type="EMBL" id="MU859205">
    <property type="protein sequence ID" value="KAK3949660.1"/>
    <property type="molecule type" value="Genomic_DNA"/>
</dbReference>
<gene>
    <name evidence="2" type="ORF">QBC32DRAFT_316591</name>
</gene>
<protein>
    <submittedName>
        <fullName evidence="2">Uncharacterized protein</fullName>
    </submittedName>
</protein>
<reference evidence="2" key="1">
    <citation type="journal article" date="2023" name="Mol. Phylogenet. Evol.">
        <title>Genome-scale phylogeny and comparative genomics of the fungal order Sordariales.</title>
        <authorList>
            <person name="Hensen N."/>
            <person name="Bonometti L."/>
            <person name="Westerberg I."/>
            <person name="Brannstrom I.O."/>
            <person name="Guillou S."/>
            <person name="Cros-Aarteil S."/>
            <person name="Calhoun S."/>
            <person name="Haridas S."/>
            <person name="Kuo A."/>
            <person name="Mondo S."/>
            <person name="Pangilinan J."/>
            <person name="Riley R."/>
            <person name="LaButti K."/>
            <person name="Andreopoulos B."/>
            <person name="Lipzen A."/>
            <person name="Chen C."/>
            <person name="Yan M."/>
            <person name="Daum C."/>
            <person name="Ng V."/>
            <person name="Clum A."/>
            <person name="Steindorff A."/>
            <person name="Ohm R.A."/>
            <person name="Martin F."/>
            <person name="Silar P."/>
            <person name="Natvig D.O."/>
            <person name="Lalanne C."/>
            <person name="Gautier V."/>
            <person name="Ament-Velasquez S.L."/>
            <person name="Kruys A."/>
            <person name="Hutchinson M.I."/>
            <person name="Powell A.J."/>
            <person name="Barry K."/>
            <person name="Miller A.N."/>
            <person name="Grigoriev I.V."/>
            <person name="Debuchy R."/>
            <person name="Gladieux P."/>
            <person name="Hiltunen Thoren M."/>
            <person name="Johannesson H."/>
        </authorList>
    </citation>
    <scope>NUCLEOTIDE SEQUENCE</scope>
    <source>
        <strain evidence="2">CBS 626.80</strain>
    </source>
</reference>
<feature type="compositionally biased region" description="Low complexity" evidence="1">
    <location>
        <begin position="21"/>
        <end position="32"/>
    </location>
</feature>
<evidence type="ECO:0000313" key="3">
    <source>
        <dbReference type="Proteomes" id="UP001303222"/>
    </source>
</evidence>
<feature type="compositionally biased region" description="Basic residues" evidence="1">
    <location>
        <begin position="121"/>
        <end position="143"/>
    </location>
</feature>
<feature type="region of interest" description="Disordered" evidence="1">
    <location>
        <begin position="1"/>
        <end position="215"/>
    </location>
</feature>
<sequence>MENYSKNHASADFEVRGLEITAPPASPTRSPSHQAPTWQHKSTPAAQDPAVALGDDGHDLPDYEHYEALDTIAASEKASGPGIDSAAAGASAEHKSENDDLVQLQQEFKYHEGALEQKQAAKMHSRKTLVTSARRRRRRRRRPSPLSSAFSGNSNVDHSPPVQKAQLERRKNAYPSPSPWLSPEAEKEYDADAESDADDEDDKDKRPGGFRDHSSFCSRSYNGVRDKLICEIKAHRQANKAMRNRLRRIEGCKKYERVRLLSLAKELVAVREETYDLKYQLQLANMEVDESELNETC</sequence>
<evidence type="ECO:0000313" key="2">
    <source>
        <dbReference type="EMBL" id="KAK3949660.1"/>
    </source>
</evidence>
<proteinExistence type="predicted"/>
<comment type="caution">
    <text evidence="2">The sequence shown here is derived from an EMBL/GenBank/DDBJ whole genome shotgun (WGS) entry which is preliminary data.</text>
</comment>
<accession>A0AAN6NPI0</accession>
<keyword evidence="3" id="KW-1185">Reference proteome</keyword>
<feature type="compositionally biased region" description="Acidic residues" evidence="1">
    <location>
        <begin position="191"/>
        <end position="202"/>
    </location>
</feature>
<organism evidence="2 3">
    <name type="scientific">Pseudoneurospora amorphoporcata</name>
    <dbReference type="NCBI Taxonomy" id="241081"/>
    <lineage>
        <taxon>Eukaryota</taxon>
        <taxon>Fungi</taxon>
        <taxon>Dikarya</taxon>
        <taxon>Ascomycota</taxon>
        <taxon>Pezizomycotina</taxon>
        <taxon>Sordariomycetes</taxon>
        <taxon>Sordariomycetidae</taxon>
        <taxon>Sordariales</taxon>
        <taxon>Sordariaceae</taxon>
        <taxon>Pseudoneurospora</taxon>
    </lineage>
</organism>
<evidence type="ECO:0000256" key="1">
    <source>
        <dbReference type="SAM" id="MobiDB-lite"/>
    </source>
</evidence>
<feature type="compositionally biased region" description="Basic and acidic residues" evidence="1">
    <location>
        <begin position="55"/>
        <end position="68"/>
    </location>
</feature>